<dbReference type="Gene3D" id="3.10.520.10">
    <property type="entry name" value="ApbE-like domains"/>
    <property type="match status" value="1"/>
</dbReference>
<evidence type="ECO:0000256" key="8">
    <source>
        <dbReference type="ARBA" id="ARBA00031306"/>
    </source>
</evidence>
<comment type="subcellular location">
    <subcellularLocation>
        <location evidence="12">Cell inner membrane</location>
        <topology evidence="12">Lipid-anchor</topology>
        <orientation evidence="12">Periplasmic side</orientation>
    </subcellularLocation>
</comment>
<dbReference type="InterPro" id="IPR003374">
    <property type="entry name" value="ApbE-like_sf"/>
</dbReference>
<dbReference type="GO" id="GO:0046872">
    <property type="term" value="F:metal ion binding"/>
    <property type="evidence" value="ECO:0007669"/>
    <property type="project" value="UniProtKB-UniRule"/>
</dbReference>
<dbReference type="InterPro" id="IPR024932">
    <property type="entry name" value="ApbE"/>
</dbReference>
<dbReference type="EMBL" id="DVMR01000062">
    <property type="protein sequence ID" value="HIU44290.1"/>
    <property type="molecule type" value="Genomic_DNA"/>
</dbReference>
<evidence type="ECO:0000256" key="1">
    <source>
        <dbReference type="ARBA" id="ARBA00011955"/>
    </source>
</evidence>
<protein>
    <recommendedName>
        <fullName evidence="2 10">FAD:protein FMN transferase</fullName>
        <ecNumber evidence="1 10">2.7.1.180</ecNumber>
    </recommendedName>
    <alternativeName>
        <fullName evidence="8 10">Flavin transferase</fullName>
    </alternativeName>
</protein>
<comment type="caution">
    <text evidence="13">The sequence shown here is derived from an EMBL/GenBank/DDBJ whole genome shotgun (WGS) entry which is preliminary data.</text>
</comment>
<keyword evidence="4 10" id="KW-0808">Transferase</keyword>
<keyword evidence="12" id="KW-0472">Membrane</keyword>
<keyword evidence="5 10" id="KW-0479">Metal-binding</keyword>
<evidence type="ECO:0000313" key="13">
    <source>
        <dbReference type="EMBL" id="HIU44290.1"/>
    </source>
</evidence>
<proteinExistence type="inferred from homology"/>
<dbReference type="Proteomes" id="UP000824073">
    <property type="component" value="Unassembled WGS sequence"/>
</dbReference>
<evidence type="ECO:0000256" key="6">
    <source>
        <dbReference type="ARBA" id="ARBA00022827"/>
    </source>
</evidence>
<dbReference type="PIRSF" id="PIRSF006268">
    <property type="entry name" value="ApbE"/>
    <property type="match status" value="1"/>
</dbReference>
<gene>
    <name evidence="13" type="ORF">IAB67_08355</name>
</gene>
<keyword evidence="3 10" id="KW-0285">Flavoprotein</keyword>
<comment type="cofactor">
    <cofactor evidence="11">
        <name>Mg(2+)</name>
        <dbReference type="ChEBI" id="CHEBI:18420"/>
    </cofactor>
    <cofactor evidence="11">
        <name>Mn(2+)</name>
        <dbReference type="ChEBI" id="CHEBI:29035"/>
    </cofactor>
    <text evidence="11">Magnesium. Can also use manganese.</text>
</comment>
<evidence type="ECO:0000256" key="3">
    <source>
        <dbReference type="ARBA" id="ARBA00022630"/>
    </source>
</evidence>
<evidence type="ECO:0000256" key="11">
    <source>
        <dbReference type="PIRSR" id="PIRSR006268-2"/>
    </source>
</evidence>
<reference evidence="13" key="1">
    <citation type="submission" date="2020-10" db="EMBL/GenBank/DDBJ databases">
        <authorList>
            <person name="Gilroy R."/>
        </authorList>
    </citation>
    <scope>NUCLEOTIDE SEQUENCE</scope>
    <source>
        <strain evidence="13">CHK191-8634</strain>
    </source>
</reference>
<keyword evidence="7 10" id="KW-0460">Magnesium</keyword>
<comment type="similarity">
    <text evidence="10 12">Belongs to the ApbE family.</text>
</comment>
<dbReference type="GO" id="GO:0005886">
    <property type="term" value="C:plasma membrane"/>
    <property type="evidence" value="ECO:0007669"/>
    <property type="project" value="UniProtKB-SubCell"/>
</dbReference>
<feature type="binding site" evidence="11">
    <location>
        <position position="180"/>
    </location>
    <ligand>
        <name>Mg(2+)</name>
        <dbReference type="ChEBI" id="CHEBI:18420"/>
    </ligand>
</feature>
<keyword evidence="6 10" id="KW-0274">FAD</keyword>
<dbReference type="PROSITE" id="PS51257">
    <property type="entry name" value="PROKAR_LIPOPROTEIN"/>
    <property type="match status" value="1"/>
</dbReference>
<dbReference type="PANTHER" id="PTHR30040:SF2">
    <property type="entry name" value="FAD:PROTEIN FMN TRANSFERASE"/>
    <property type="match status" value="1"/>
</dbReference>
<evidence type="ECO:0000256" key="4">
    <source>
        <dbReference type="ARBA" id="ARBA00022679"/>
    </source>
</evidence>
<evidence type="ECO:0000256" key="7">
    <source>
        <dbReference type="ARBA" id="ARBA00022842"/>
    </source>
</evidence>
<comment type="function">
    <text evidence="12">Flavin transferase that catalyzes the transfer of the FMN moiety of FAD and its covalent binding to the hydroxyl group of a threonine residue in a target flavoprotein.</text>
</comment>
<keyword evidence="12" id="KW-0449">Lipoprotein</keyword>
<evidence type="ECO:0000256" key="2">
    <source>
        <dbReference type="ARBA" id="ARBA00016337"/>
    </source>
</evidence>
<keyword evidence="12" id="KW-0997">Cell inner membrane</keyword>
<keyword evidence="12" id="KW-1003">Cell membrane</keyword>
<dbReference type="EC" id="2.7.1.180" evidence="1 10"/>
<dbReference type="AlphaFoldDB" id="A0A9D1LLY2"/>
<evidence type="ECO:0000256" key="12">
    <source>
        <dbReference type="RuleBase" id="RU363002"/>
    </source>
</evidence>
<evidence type="ECO:0000256" key="5">
    <source>
        <dbReference type="ARBA" id="ARBA00022723"/>
    </source>
</evidence>
<dbReference type="GO" id="GO:0016740">
    <property type="term" value="F:transferase activity"/>
    <property type="evidence" value="ECO:0007669"/>
    <property type="project" value="UniProtKB-UniRule"/>
</dbReference>
<evidence type="ECO:0000313" key="14">
    <source>
        <dbReference type="Proteomes" id="UP000824073"/>
    </source>
</evidence>
<evidence type="ECO:0000256" key="9">
    <source>
        <dbReference type="ARBA" id="ARBA00048540"/>
    </source>
</evidence>
<dbReference type="Pfam" id="PF02424">
    <property type="entry name" value="ApbE"/>
    <property type="match status" value="1"/>
</dbReference>
<accession>A0A9D1LLY2</accession>
<feature type="binding site" evidence="11">
    <location>
        <position position="292"/>
    </location>
    <ligand>
        <name>Mg(2+)</name>
        <dbReference type="ChEBI" id="CHEBI:18420"/>
    </ligand>
</feature>
<comment type="catalytic activity">
    <reaction evidence="9 10 12">
        <text>L-threonyl-[protein] + FAD = FMN-L-threonyl-[protein] + AMP + H(+)</text>
        <dbReference type="Rhea" id="RHEA:36847"/>
        <dbReference type="Rhea" id="RHEA-COMP:11060"/>
        <dbReference type="Rhea" id="RHEA-COMP:11061"/>
        <dbReference type="ChEBI" id="CHEBI:15378"/>
        <dbReference type="ChEBI" id="CHEBI:30013"/>
        <dbReference type="ChEBI" id="CHEBI:57692"/>
        <dbReference type="ChEBI" id="CHEBI:74257"/>
        <dbReference type="ChEBI" id="CHEBI:456215"/>
        <dbReference type="EC" id="2.7.1.180"/>
    </reaction>
</comment>
<dbReference type="PANTHER" id="PTHR30040">
    <property type="entry name" value="THIAMINE BIOSYNTHESIS LIPOPROTEIN APBE"/>
    <property type="match status" value="1"/>
</dbReference>
<sequence>MKKTAIAALIICVMLSGCQRGPQRYTDQRYDLLDTLIVLTAYSDSQETFDAMSELAFSEFERLHRLFDTYNDTGEGLSRLNAAAGQGPQPVEPEVMQLLLLGKEGYELTGGKVNIAMGAVLQLWSDAREAALEDPDNAALPDMDALQRAAEHCTIDDLVLDEQAGTAELRDSAMRIDVGAVAKGYATGLVADALRAAGYTDFVISAGGNVWAEGAPPGEDGWTVGVQSPDDSGELLTTLTLSDCAAVTSGGYLRYMTVDGVQYHHIIDPDTLMPSENALSATIIYTDSGVADVLSTACFMLPQDESAALIQKVDGARLILLNAAGELVEIP</sequence>
<name>A0A9D1LLY2_9CLOT</name>
<dbReference type="SUPFAM" id="SSF143631">
    <property type="entry name" value="ApbE-like"/>
    <property type="match status" value="1"/>
</dbReference>
<organism evidence="13 14">
    <name type="scientific">Candidatus Ventrousia excrementavium</name>
    <dbReference type="NCBI Taxonomy" id="2840961"/>
    <lineage>
        <taxon>Bacteria</taxon>
        <taxon>Bacillati</taxon>
        <taxon>Bacillota</taxon>
        <taxon>Clostridia</taxon>
        <taxon>Eubacteriales</taxon>
        <taxon>Clostridiaceae</taxon>
        <taxon>Clostridiaceae incertae sedis</taxon>
        <taxon>Candidatus Ventrousia</taxon>
    </lineage>
</organism>
<reference evidence="13" key="2">
    <citation type="journal article" date="2021" name="PeerJ">
        <title>Extensive microbial diversity within the chicken gut microbiome revealed by metagenomics and culture.</title>
        <authorList>
            <person name="Gilroy R."/>
            <person name="Ravi A."/>
            <person name="Getino M."/>
            <person name="Pursley I."/>
            <person name="Horton D.L."/>
            <person name="Alikhan N.F."/>
            <person name="Baker D."/>
            <person name="Gharbi K."/>
            <person name="Hall N."/>
            <person name="Watson M."/>
            <person name="Adriaenssens E.M."/>
            <person name="Foster-Nyarko E."/>
            <person name="Jarju S."/>
            <person name="Secka A."/>
            <person name="Antonio M."/>
            <person name="Oren A."/>
            <person name="Chaudhuri R.R."/>
            <person name="La Ragione R."/>
            <person name="Hildebrand F."/>
            <person name="Pallen M.J."/>
        </authorList>
    </citation>
    <scope>NUCLEOTIDE SEQUENCE</scope>
    <source>
        <strain evidence="13">CHK191-8634</strain>
    </source>
</reference>
<feature type="binding site" evidence="11">
    <location>
        <position position="296"/>
    </location>
    <ligand>
        <name>Mg(2+)</name>
        <dbReference type="ChEBI" id="CHEBI:18420"/>
    </ligand>
</feature>
<evidence type="ECO:0000256" key="10">
    <source>
        <dbReference type="PIRNR" id="PIRNR006268"/>
    </source>
</evidence>